<dbReference type="SUPFAM" id="SSF48452">
    <property type="entry name" value="TPR-like"/>
    <property type="match status" value="1"/>
</dbReference>
<dbReference type="SMART" id="SM00028">
    <property type="entry name" value="TPR"/>
    <property type="match status" value="3"/>
</dbReference>
<accession>C6DZ19</accession>
<dbReference type="KEGG" id="gem:GM21_0440"/>
<sequence>MKRFPRSREVFSGLPSDYHLPPTGPRPSKGSGPQAEEGPGEGRLNRLFWALGLLVLAGCATGGQARKDSSAAPAVVAAKPAPPPAGPSVERFTDGREGFVIREPSNLGSDARAEFERAMAFLAGGEYQKSAELLEKVIAKAPSLTAPRINAANAYSHLNQPELAEQHLKAALEAVPGHPAASNEYGLLLRKSGRFLEARSTYEKSLAAFPEYHPLERNLAILCDLYLKDLTCAQTHYQSYSRATPGDKQVKLWIADLQTRTGHLALNTEARQ</sequence>
<evidence type="ECO:0000313" key="2">
    <source>
        <dbReference type="EMBL" id="ACT16520.1"/>
    </source>
</evidence>
<dbReference type="AlphaFoldDB" id="C6DZ19"/>
<organism evidence="2">
    <name type="scientific">Geobacter sp. (strain M21)</name>
    <dbReference type="NCBI Taxonomy" id="443144"/>
    <lineage>
        <taxon>Bacteria</taxon>
        <taxon>Pseudomonadati</taxon>
        <taxon>Thermodesulfobacteriota</taxon>
        <taxon>Desulfuromonadia</taxon>
        <taxon>Geobacterales</taxon>
        <taxon>Geobacteraceae</taxon>
        <taxon>Geobacter</taxon>
    </lineage>
</organism>
<dbReference type="Pfam" id="PF13432">
    <property type="entry name" value="TPR_16"/>
    <property type="match status" value="2"/>
</dbReference>
<protein>
    <submittedName>
        <fullName evidence="2">TPR repeat-containing protein</fullName>
    </submittedName>
</protein>
<gene>
    <name evidence="2" type="ordered locus">GM21_0440</name>
</gene>
<dbReference type="InterPro" id="IPR019734">
    <property type="entry name" value="TPR_rpt"/>
</dbReference>
<dbReference type="InterPro" id="IPR011990">
    <property type="entry name" value="TPR-like_helical_dom_sf"/>
</dbReference>
<dbReference type="STRING" id="443144.GM21_0440"/>
<feature type="region of interest" description="Disordered" evidence="1">
    <location>
        <begin position="1"/>
        <end position="41"/>
    </location>
</feature>
<dbReference type="EMBL" id="CP001661">
    <property type="protein sequence ID" value="ACT16520.1"/>
    <property type="molecule type" value="Genomic_DNA"/>
</dbReference>
<dbReference type="HOGENOM" id="CLU_092366_1_0_7"/>
<dbReference type="eggNOG" id="COG0457">
    <property type="taxonomic scope" value="Bacteria"/>
</dbReference>
<proteinExistence type="predicted"/>
<evidence type="ECO:0000256" key="1">
    <source>
        <dbReference type="SAM" id="MobiDB-lite"/>
    </source>
</evidence>
<reference evidence="2" key="1">
    <citation type="submission" date="2009-07" db="EMBL/GenBank/DDBJ databases">
        <title>Complete sequence of Geobacter sp. M21.</title>
        <authorList>
            <consortium name="US DOE Joint Genome Institute"/>
            <person name="Lucas S."/>
            <person name="Copeland A."/>
            <person name="Lapidus A."/>
            <person name="Glavina del Rio T."/>
            <person name="Dalin E."/>
            <person name="Tice H."/>
            <person name="Bruce D."/>
            <person name="Goodwin L."/>
            <person name="Pitluck S."/>
            <person name="Saunders E."/>
            <person name="Brettin T."/>
            <person name="Detter J.C."/>
            <person name="Han C."/>
            <person name="Larimer F."/>
            <person name="Land M."/>
            <person name="Hauser L."/>
            <person name="Kyrpides N."/>
            <person name="Ovchinnikova G."/>
            <person name="Lovley D."/>
        </authorList>
    </citation>
    <scope>NUCLEOTIDE SEQUENCE [LARGE SCALE GENOMIC DNA]</scope>
    <source>
        <strain evidence="2">M21</strain>
    </source>
</reference>
<dbReference type="Gene3D" id="1.25.40.10">
    <property type="entry name" value="Tetratricopeptide repeat domain"/>
    <property type="match status" value="1"/>
</dbReference>
<name>C6DZ19_GEOSM</name>
<dbReference type="OrthoDB" id="9798174at2"/>